<evidence type="ECO:0000313" key="2">
    <source>
        <dbReference type="Proteomes" id="UP000244248"/>
    </source>
</evidence>
<protein>
    <recommendedName>
        <fullName evidence="3">ParD-like antitoxin of type II toxin-antitoxin system</fullName>
    </recommendedName>
</protein>
<accession>A0A2T5MJ45</accession>
<keyword evidence="2" id="KW-1185">Reference proteome</keyword>
<organism evidence="1 2">
    <name type="scientific">Stenotrophobium rhamnosiphilum</name>
    <dbReference type="NCBI Taxonomy" id="2029166"/>
    <lineage>
        <taxon>Bacteria</taxon>
        <taxon>Pseudomonadati</taxon>
        <taxon>Pseudomonadota</taxon>
        <taxon>Gammaproteobacteria</taxon>
        <taxon>Nevskiales</taxon>
        <taxon>Nevskiaceae</taxon>
        <taxon>Stenotrophobium</taxon>
    </lineage>
</organism>
<dbReference type="Pfam" id="PF11903">
    <property type="entry name" value="ParD_like"/>
    <property type="match status" value="1"/>
</dbReference>
<reference evidence="1 2" key="1">
    <citation type="submission" date="2018-04" db="EMBL/GenBank/DDBJ databases">
        <title>Novel species isolated from glacier.</title>
        <authorList>
            <person name="Liu Q."/>
            <person name="Xin Y.-H."/>
        </authorList>
    </citation>
    <scope>NUCLEOTIDE SEQUENCE [LARGE SCALE GENOMIC DNA]</scope>
    <source>
        <strain evidence="1 2">GT1R17</strain>
    </source>
</reference>
<name>A0A2T5MJ45_9GAMM</name>
<dbReference type="EMBL" id="QANS01000001">
    <property type="protein sequence ID" value="PTU32578.1"/>
    <property type="molecule type" value="Genomic_DNA"/>
</dbReference>
<dbReference type="Proteomes" id="UP000244248">
    <property type="component" value="Unassembled WGS sequence"/>
</dbReference>
<dbReference type="RefSeq" id="WP_107938287.1">
    <property type="nucleotide sequence ID" value="NZ_QANS01000001.1"/>
</dbReference>
<proteinExistence type="predicted"/>
<sequence>MSNVTTPIRLDAEITSSARETARQMSRSVAEQLSHWARIGRELERSPEISVRHIEGVLNGKRSYDALSVKEQALVRASWSARLDTLSSTLRLDTEYKKAGYQYAELDANGNVVTRPARARK</sequence>
<gene>
    <name evidence="1" type="ORF">CJD38_00145</name>
</gene>
<dbReference type="OrthoDB" id="5422561at2"/>
<dbReference type="AlphaFoldDB" id="A0A2T5MJ45"/>
<evidence type="ECO:0008006" key="3">
    <source>
        <dbReference type="Google" id="ProtNLM"/>
    </source>
</evidence>
<comment type="caution">
    <text evidence="1">The sequence shown here is derived from an EMBL/GenBank/DDBJ whole genome shotgun (WGS) entry which is preliminary data.</text>
</comment>
<evidence type="ECO:0000313" key="1">
    <source>
        <dbReference type="EMBL" id="PTU32578.1"/>
    </source>
</evidence>
<dbReference type="InterPro" id="IPR021831">
    <property type="entry name" value="ParD-like"/>
</dbReference>